<keyword evidence="1" id="KW-0472">Membrane</keyword>
<evidence type="ECO:0000313" key="3">
    <source>
        <dbReference type="Proteomes" id="UP001203284"/>
    </source>
</evidence>
<organism evidence="2 3">
    <name type="scientific">Ancylobacter crimeensis</name>
    <dbReference type="NCBI Taxonomy" id="2579147"/>
    <lineage>
        <taxon>Bacteria</taxon>
        <taxon>Pseudomonadati</taxon>
        <taxon>Pseudomonadota</taxon>
        <taxon>Alphaproteobacteria</taxon>
        <taxon>Hyphomicrobiales</taxon>
        <taxon>Xanthobacteraceae</taxon>
        <taxon>Ancylobacter</taxon>
    </lineage>
</organism>
<accession>A0ABT0DF18</accession>
<proteinExistence type="predicted"/>
<protein>
    <submittedName>
        <fullName evidence="2">DUF4381 domain-containing protein</fullName>
    </submittedName>
</protein>
<name>A0ABT0DF18_9HYPH</name>
<dbReference type="EMBL" id="JALKCH010000012">
    <property type="protein sequence ID" value="MCK0198546.1"/>
    <property type="molecule type" value="Genomic_DNA"/>
</dbReference>
<comment type="caution">
    <text evidence="2">The sequence shown here is derived from an EMBL/GenBank/DDBJ whole genome shotgun (WGS) entry which is preliminary data.</text>
</comment>
<reference evidence="2 3" key="1">
    <citation type="submission" date="2022-04" db="EMBL/GenBank/DDBJ databases">
        <authorList>
            <person name="Grouzdev D.S."/>
            <person name="Pantiukh K.S."/>
            <person name="Krutkina M.S."/>
        </authorList>
    </citation>
    <scope>NUCLEOTIDE SEQUENCE [LARGE SCALE GENOMIC DNA]</scope>
    <source>
        <strain evidence="2 3">6x-1</strain>
    </source>
</reference>
<evidence type="ECO:0000313" key="2">
    <source>
        <dbReference type="EMBL" id="MCK0198546.1"/>
    </source>
</evidence>
<evidence type="ECO:0000256" key="1">
    <source>
        <dbReference type="SAM" id="Phobius"/>
    </source>
</evidence>
<sequence length="149" mass="15689">MEDAADLSRLADIAVPPPVPWWPPAAGWWMIAAALLAALLILIAAGIRHWRRDAYRRAALAELSGLGSGADAAAISDVLKRTALAAYPRQTVASLTGSAWLAFLDRTGGTNDFTEAGGFAASVSGVRASSDNALLAAGRRWVKRHRVEG</sequence>
<feature type="transmembrane region" description="Helical" evidence="1">
    <location>
        <begin position="26"/>
        <end position="47"/>
    </location>
</feature>
<keyword evidence="1" id="KW-1133">Transmembrane helix</keyword>
<keyword evidence="1" id="KW-0812">Transmembrane</keyword>
<gene>
    <name evidence="2" type="ORF">MWN34_16700</name>
</gene>
<dbReference type="Pfam" id="PF14316">
    <property type="entry name" value="DUF4381"/>
    <property type="match status" value="1"/>
</dbReference>
<dbReference type="Proteomes" id="UP001203284">
    <property type="component" value="Unassembled WGS sequence"/>
</dbReference>
<keyword evidence="3" id="KW-1185">Reference proteome</keyword>
<dbReference type="RefSeq" id="WP_247030449.1">
    <property type="nucleotide sequence ID" value="NZ_JALKCH010000012.1"/>
</dbReference>
<dbReference type="InterPro" id="IPR025489">
    <property type="entry name" value="DUF4381"/>
</dbReference>